<evidence type="ECO:0000259" key="9">
    <source>
        <dbReference type="Pfam" id="PF12704"/>
    </source>
</evidence>
<comment type="caution">
    <text evidence="10">The sequence shown here is derived from an EMBL/GenBank/DDBJ whole genome shotgun (WGS) entry which is preliminary data.</text>
</comment>
<feature type="transmembrane region" description="Helical" evidence="7">
    <location>
        <begin position="375"/>
        <end position="398"/>
    </location>
</feature>
<keyword evidence="3 7" id="KW-0812">Transmembrane</keyword>
<evidence type="ECO:0000256" key="7">
    <source>
        <dbReference type="SAM" id="Phobius"/>
    </source>
</evidence>
<keyword evidence="4 7" id="KW-1133">Transmembrane helix</keyword>
<proteinExistence type="inferred from homology"/>
<evidence type="ECO:0000256" key="4">
    <source>
        <dbReference type="ARBA" id="ARBA00022989"/>
    </source>
</evidence>
<dbReference type="EMBL" id="MFQR01000033">
    <property type="protein sequence ID" value="OGH84265.1"/>
    <property type="molecule type" value="Genomic_DNA"/>
</dbReference>
<reference evidence="10 11" key="1">
    <citation type="journal article" date="2016" name="Nat. Commun.">
        <title>Thousands of microbial genomes shed light on interconnected biogeochemical processes in an aquifer system.</title>
        <authorList>
            <person name="Anantharaman K."/>
            <person name="Brown C.T."/>
            <person name="Hug L.A."/>
            <person name="Sharon I."/>
            <person name="Castelle C.J."/>
            <person name="Probst A.J."/>
            <person name="Thomas B.C."/>
            <person name="Singh A."/>
            <person name="Wilkins M.J."/>
            <person name="Karaoz U."/>
            <person name="Brodie E.L."/>
            <person name="Williams K.H."/>
            <person name="Hubbard S.S."/>
            <person name="Banfield J.F."/>
        </authorList>
    </citation>
    <scope>NUCLEOTIDE SEQUENCE [LARGE SCALE GENOMIC DNA]</scope>
</reference>
<dbReference type="InterPro" id="IPR003838">
    <property type="entry name" value="ABC3_permease_C"/>
</dbReference>
<feature type="domain" description="MacB-like periplasmic core" evidence="9">
    <location>
        <begin position="21"/>
        <end position="246"/>
    </location>
</feature>
<dbReference type="PANTHER" id="PTHR30572">
    <property type="entry name" value="MEMBRANE COMPONENT OF TRANSPORTER-RELATED"/>
    <property type="match status" value="1"/>
</dbReference>
<evidence type="ECO:0008006" key="12">
    <source>
        <dbReference type="Google" id="ProtNLM"/>
    </source>
</evidence>
<organism evidence="10 11">
    <name type="scientific">Candidatus Magasanikbacteria bacterium RIFOXYA2_FULL_44_8</name>
    <dbReference type="NCBI Taxonomy" id="1798696"/>
    <lineage>
        <taxon>Bacteria</taxon>
        <taxon>Candidatus Magasanikiibacteriota</taxon>
    </lineage>
</organism>
<dbReference type="Pfam" id="PF02687">
    <property type="entry name" value="FtsX"/>
    <property type="match status" value="1"/>
</dbReference>
<evidence type="ECO:0000256" key="1">
    <source>
        <dbReference type="ARBA" id="ARBA00004651"/>
    </source>
</evidence>
<protein>
    <recommendedName>
        <fullName evidence="12">Multidrug ABC transporter substrate-binding protein</fullName>
    </recommendedName>
</protein>
<keyword evidence="5 7" id="KW-0472">Membrane</keyword>
<dbReference type="InterPro" id="IPR025857">
    <property type="entry name" value="MacB_PCD"/>
</dbReference>
<evidence type="ECO:0000256" key="6">
    <source>
        <dbReference type="ARBA" id="ARBA00038076"/>
    </source>
</evidence>
<feature type="transmembrane region" description="Helical" evidence="7">
    <location>
        <begin position="336"/>
        <end position="363"/>
    </location>
</feature>
<dbReference type="Proteomes" id="UP000177803">
    <property type="component" value="Unassembled WGS sequence"/>
</dbReference>
<comment type="subcellular location">
    <subcellularLocation>
        <location evidence="1">Cell membrane</location>
        <topology evidence="1">Multi-pass membrane protein</topology>
    </subcellularLocation>
</comment>
<gene>
    <name evidence="10" type="ORF">A2261_04315</name>
</gene>
<dbReference type="Pfam" id="PF12704">
    <property type="entry name" value="MacB_PCD"/>
    <property type="match status" value="1"/>
</dbReference>
<evidence type="ECO:0000256" key="2">
    <source>
        <dbReference type="ARBA" id="ARBA00022475"/>
    </source>
</evidence>
<feature type="transmembrane region" description="Helical" evidence="7">
    <location>
        <begin position="21"/>
        <end position="45"/>
    </location>
</feature>
<evidence type="ECO:0000256" key="5">
    <source>
        <dbReference type="ARBA" id="ARBA00023136"/>
    </source>
</evidence>
<keyword evidence="2" id="KW-1003">Cell membrane</keyword>
<evidence type="ECO:0000313" key="11">
    <source>
        <dbReference type="Proteomes" id="UP000177803"/>
    </source>
</evidence>
<dbReference type="GO" id="GO:0005886">
    <property type="term" value="C:plasma membrane"/>
    <property type="evidence" value="ECO:0007669"/>
    <property type="project" value="UniProtKB-SubCell"/>
</dbReference>
<name>A0A1F6NKA0_9BACT</name>
<dbReference type="InterPro" id="IPR050250">
    <property type="entry name" value="Macrolide_Exporter_MacB"/>
</dbReference>
<dbReference type="GO" id="GO:0022857">
    <property type="term" value="F:transmembrane transporter activity"/>
    <property type="evidence" value="ECO:0007669"/>
    <property type="project" value="TreeGrafter"/>
</dbReference>
<evidence type="ECO:0000259" key="8">
    <source>
        <dbReference type="Pfam" id="PF02687"/>
    </source>
</evidence>
<evidence type="ECO:0000313" key="10">
    <source>
        <dbReference type="EMBL" id="OGH84265.1"/>
    </source>
</evidence>
<comment type="similarity">
    <text evidence="6">Belongs to the ABC-4 integral membrane protein family.</text>
</comment>
<sequence>MNLLQEIHSVWHVLGRNKIRSFLTMLGIIIGVMAVIVVMSVGAGAQSLILNQVKSLGSDLVGILPGASDEKGPPASALGIVITSLKSEDIDKIVNNNGEYPQIVAGTGYVKGSDTITWSGNGNEVDTSFTGVNASLIDVENAKVAAGRFFTEEEDKTMARVAVLGSDTARDLFGEDDPINKDIKIKKTTFNIIGVMARRGTSGFQNQDNQVFVPLKTAQKLLLGIDYISFARLKVDAPENVNDAMDYTRMVLRERHKIDKPADEDFNVRSMAQGVEAITKITDALKFFLVAVAAIALIVGGIGIMNIMLAAVQERTREIGLRKAVGAKNRHIVQQFLVETVMITFIGGAIGIGLGILISFIVAKVAQALGYNWDFVISIGSILLGCVVSIGVGLLFGITPARRAAQLDPIEALRYE</sequence>
<feature type="domain" description="ABC3 transporter permease C-terminal" evidence="8">
    <location>
        <begin position="291"/>
        <end position="409"/>
    </location>
</feature>
<dbReference type="PANTHER" id="PTHR30572:SF4">
    <property type="entry name" value="ABC TRANSPORTER PERMEASE YTRF"/>
    <property type="match status" value="1"/>
</dbReference>
<evidence type="ECO:0000256" key="3">
    <source>
        <dbReference type="ARBA" id="ARBA00022692"/>
    </source>
</evidence>
<accession>A0A1F6NKA0</accession>
<feature type="transmembrane region" description="Helical" evidence="7">
    <location>
        <begin position="287"/>
        <end position="312"/>
    </location>
</feature>
<dbReference type="AlphaFoldDB" id="A0A1F6NKA0"/>